<dbReference type="InterPro" id="IPR004089">
    <property type="entry name" value="MCPsignal_dom"/>
</dbReference>
<name>A0A1E5G2V8_9FIRM</name>
<keyword evidence="1 2" id="KW-0807">Transducer</keyword>
<dbReference type="Gene3D" id="1.10.287.950">
    <property type="entry name" value="Methyl-accepting chemotaxis protein"/>
    <property type="match status" value="1"/>
</dbReference>
<evidence type="ECO:0000313" key="5">
    <source>
        <dbReference type="Proteomes" id="UP000094296"/>
    </source>
</evidence>
<dbReference type="Pfam" id="PF00015">
    <property type="entry name" value="MCPsignal"/>
    <property type="match status" value="1"/>
</dbReference>
<dbReference type="PANTHER" id="PTHR32089">
    <property type="entry name" value="METHYL-ACCEPTING CHEMOTAXIS PROTEIN MCPB"/>
    <property type="match status" value="1"/>
</dbReference>
<evidence type="ECO:0000313" key="4">
    <source>
        <dbReference type="EMBL" id="OEF97371.1"/>
    </source>
</evidence>
<gene>
    <name evidence="4" type="ORF">BHF68_03950</name>
</gene>
<dbReference type="RefSeq" id="WP_069642769.1">
    <property type="nucleotide sequence ID" value="NZ_MIJE01000011.1"/>
</dbReference>
<dbReference type="EMBL" id="MIJE01000011">
    <property type="protein sequence ID" value="OEF97371.1"/>
    <property type="molecule type" value="Genomic_DNA"/>
</dbReference>
<dbReference type="Proteomes" id="UP000094296">
    <property type="component" value="Unassembled WGS sequence"/>
</dbReference>
<sequence>MIQFIKGNKAEEKLVIKEKDTRIKELLDQMTLIIVEINQIVNSTIESTEEMGETARNQSTAMAELLATIKEFTKGTEEITTSIMKLSDNIASTSEKSEIVRSKTTHMVNISQQGQKSMENTDNYVSVVMKSIAQLSESMKEVDASTAEIKSIIQVIENIARQTNLLALNASIEAARAGEYGKGFSVVAQEIRKLAEDVTKATQNIEKLILDVEVTTKKALNDTVSNKQSMQHVQTSVKETDTVFEEMIISINEVQQQLNVIVNEIKSVNEFTHDIASITEEQLAGSEEILAASESVDVMALRTLDNSKMVSDNAERLSKQSNNAATHIVTQMKNIAGTSGEYGYIFYKHNVEGVFEYVTKSVEGVLGYTVQEFMKNFEDFITDNPINAKGLEHTELSIKGVQQPKYNLELLKKDDTKCMAEITEFPVFDDKGKVIAIEGLVQVKT</sequence>
<dbReference type="SUPFAM" id="SSF55785">
    <property type="entry name" value="PYP-like sensor domain (PAS domain)"/>
    <property type="match status" value="1"/>
</dbReference>
<dbReference type="InterPro" id="IPR000014">
    <property type="entry name" value="PAS"/>
</dbReference>
<dbReference type="SMART" id="SM00283">
    <property type="entry name" value="MA"/>
    <property type="match status" value="1"/>
</dbReference>
<keyword evidence="5" id="KW-1185">Reference proteome</keyword>
<reference evidence="4 5" key="1">
    <citation type="submission" date="2016-09" db="EMBL/GenBank/DDBJ databases">
        <title>Draft genome sequence for the type strain of Desulfuribacillus alkaliarsenatis AHT28, an obligately anaerobic, sulfidogenic bacterium isolated from Russian soda lake sediments.</title>
        <authorList>
            <person name="Abin C.A."/>
            <person name="Hollibaugh J.T."/>
        </authorList>
    </citation>
    <scope>NUCLEOTIDE SEQUENCE [LARGE SCALE GENOMIC DNA]</scope>
    <source>
        <strain evidence="4 5">AHT28</strain>
    </source>
</reference>
<dbReference type="AlphaFoldDB" id="A0A1E5G2V8"/>
<dbReference type="InterPro" id="IPR035965">
    <property type="entry name" value="PAS-like_dom_sf"/>
</dbReference>
<dbReference type="Gene3D" id="3.30.450.20">
    <property type="entry name" value="PAS domain"/>
    <property type="match status" value="1"/>
</dbReference>
<dbReference type="SUPFAM" id="SSF58104">
    <property type="entry name" value="Methyl-accepting chemotaxis protein (MCP) signaling domain"/>
    <property type="match status" value="1"/>
</dbReference>
<accession>A0A1E5G2V8</accession>
<evidence type="ECO:0000256" key="1">
    <source>
        <dbReference type="ARBA" id="ARBA00023224"/>
    </source>
</evidence>
<dbReference type="GO" id="GO:0016020">
    <property type="term" value="C:membrane"/>
    <property type="evidence" value="ECO:0007669"/>
    <property type="project" value="InterPro"/>
</dbReference>
<dbReference type="PROSITE" id="PS50111">
    <property type="entry name" value="CHEMOTAXIS_TRANSDUC_2"/>
    <property type="match status" value="1"/>
</dbReference>
<dbReference type="PANTHER" id="PTHR32089:SF112">
    <property type="entry name" value="LYSOZYME-LIKE PROTEIN-RELATED"/>
    <property type="match status" value="1"/>
</dbReference>
<feature type="domain" description="Methyl-accepting transducer" evidence="3">
    <location>
        <begin position="47"/>
        <end position="297"/>
    </location>
</feature>
<dbReference type="GO" id="GO:0007165">
    <property type="term" value="P:signal transduction"/>
    <property type="evidence" value="ECO:0007669"/>
    <property type="project" value="UniProtKB-KW"/>
</dbReference>
<evidence type="ECO:0000256" key="2">
    <source>
        <dbReference type="PROSITE-ProRule" id="PRU00284"/>
    </source>
</evidence>
<comment type="caution">
    <text evidence="4">The sequence shown here is derived from an EMBL/GenBank/DDBJ whole genome shotgun (WGS) entry which is preliminary data.</text>
</comment>
<dbReference type="STRING" id="766136.BHF68_03950"/>
<evidence type="ECO:0000259" key="3">
    <source>
        <dbReference type="PROSITE" id="PS50111"/>
    </source>
</evidence>
<proteinExistence type="predicted"/>
<organism evidence="4 5">
    <name type="scientific">Desulfuribacillus alkaliarsenatis</name>
    <dbReference type="NCBI Taxonomy" id="766136"/>
    <lineage>
        <taxon>Bacteria</taxon>
        <taxon>Bacillati</taxon>
        <taxon>Bacillota</taxon>
        <taxon>Desulfuribacillia</taxon>
        <taxon>Desulfuribacillales</taxon>
        <taxon>Desulfuribacillaceae</taxon>
        <taxon>Desulfuribacillus</taxon>
    </lineage>
</organism>
<dbReference type="Pfam" id="PF13426">
    <property type="entry name" value="PAS_9"/>
    <property type="match status" value="1"/>
</dbReference>
<protein>
    <recommendedName>
        <fullName evidence="3">Methyl-accepting transducer domain-containing protein</fullName>
    </recommendedName>
</protein>